<organism evidence="2">
    <name type="scientific">uncultured Gemmatimonadaceae bacterium</name>
    <dbReference type="NCBI Taxonomy" id="246130"/>
    <lineage>
        <taxon>Bacteria</taxon>
        <taxon>Pseudomonadati</taxon>
        <taxon>Gemmatimonadota</taxon>
        <taxon>Gemmatimonadia</taxon>
        <taxon>Gemmatimonadales</taxon>
        <taxon>Gemmatimonadaceae</taxon>
        <taxon>environmental samples</taxon>
    </lineage>
</organism>
<dbReference type="AlphaFoldDB" id="A0A6J4L2G3"/>
<reference evidence="2" key="1">
    <citation type="submission" date="2020-02" db="EMBL/GenBank/DDBJ databases">
        <authorList>
            <person name="Meier V. D."/>
        </authorList>
    </citation>
    <scope>NUCLEOTIDE SEQUENCE</scope>
    <source>
        <strain evidence="2">AVDCRST_MAG11</strain>
    </source>
</reference>
<evidence type="ECO:0000313" key="2">
    <source>
        <dbReference type="EMBL" id="CAA9320662.1"/>
    </source>
</evidence>
<gene>
    <name evidence="2" type="ORF">AVDCRST_MAG11-1974</name>
</gene>
<name>A0A6J4L2G3_9BACT</name>
<sequence length="166" mass="18718">DRSPHAPSAVPRRHRARARRRGRGRRARRARRPARAPRRRPRRRRPHRRREEGVRAAVRRPPDPQGARAARRAGERAGRPVGAGVHRDRPADDRGPVREGLPPDRGPQPGRVPRGLPAHPRAGRGVDRHADQDAPHVLRARHRRDEHGGAVERGDEGVGDAQRVRL</sequence>
<feature type="non-terminal residue" evidence="2">
    <location>
        <position position="1"/>
    </location>
</feature>
<proteinExistence type="predicted"/>
<feature type="region of interest" description="Disordered" evidence="1">
    <location>
        <begin position="1"/>
        <end position="166"/>
    </location>
</feature>
<feature type="non-terminal residue" evidence="2">
    <location>
        <position position="166"/>
    </location>
</feature>
<accession>A0A6J4L2G3</accession>
<feature type="compositionally biased region" description="Basic and acidic residues" evidence="1">
    <location>
        <begin position="143"/>
        <end position="156"/>
    </location>
</feature>
<feature type="compositionally biased region" description="Basic and acidic residues" evidence="1">
    <location>
        <begin position="124"/>
        <end position="136"/>
    </location>
</feature>
<feature type="compositionally biased region" description="Basic residues" evidence="1">
    <location>
        <begin position="11"/>
        <end position="48"/>
    </location>
</feature>
<protein>
    <submittedName>
        <fullName evidence="2">Uncharacterized protein</fullName>
    </submittedName>
</protein>
<feature type="compositionally biased region" description="Basic and acidic residues" evidence="1">
    <location>
        <begin position="85"/>
        <end position="97"/>
    </location>
</feature>
<evidence type="ECO:0000256" key="1">
    <source>
        <dbReference type="SAM" id="MobiDB-lite"/>
    </source>
</evidence>
<dbReference type="EMBL" id="CADCTU010000467">
    <property type="protein sequence ID" value="CAA9320662.1"/>
    <property type="molecule type" value="Genomic_DNA"/>
</dbReference>